<accession>A0A699I7B6</accession>
<evidence type="ECO:0000313" key="1">
    <source>
        <dbReference type="EMBL" id="GEZ29792.1"/>
    </source>
</evidence>
<sequence length="167" mass="19950">MWCSIEKGPYERQRLIDPDKTIPEPIVKMTEANKKQYFKDVKVMNYLLQAIPNDIYNFMDACKDAKQIWKRIKRLMHGSDITKQERHSRLINEFDKFVAIERESLAFVYERMTTLVNVMDRNNVCPIQISINTKFLNSLQPEWSKYVTLTCQKYNLEQRKPQGNMIH</sequence>
<organism evidence="1">
    <name type="scientific">Tanacetum cinerariifolium</name>
    <name type="common">Dalmatian daisy</name>
    <name type="synonym">Chrysanthemum cinerariifolium</name>
    <dbReference type="NCBI Taxonomy" id="118510"/>
    <lineage>
        <taxon>Eukaryota</taxon>
        <taxon>Viridiplantae</taxon>
        <taxon>Streptophyta</taxon>
        <taxon>Embryophyta</taxon>
        <taxon>Tracheophyta</taxon>
        <taxon>Spermatophyta</taxon>
        <taxon>Magnoliopsida</taxon>
        <taxon>eudicotyledons</taxon>
        <taxon>Gunneridae</taxon>
        <taxon>Pentapetalae</taxon>
        <taxon>asterids</taxon>
        <taxon>campanulids</taxon>
        <taxon>Asterales</taxon>
        <taxon>Asteraceae</taxon>
        <taxon>Asteroideae</taxon>
        <taxon>Anthemideae</taxon>
        <taxon>Anthemidinae</taxon>
        <taxon>Tanacetum</taxon>
    </lineage>
</organism>
<dbReference type="EMBL" id="BKCJ010262463">
    <property type="protein sequence ID" value="GEZ29792.1"/>
    <property type="molecule type" value="Genomic_DNA"/>
</dbReference>
<comment type="caution">
    <text evidence="1">The sequence shown here is derived from an EMBL/GenBank/DDBJ whole genome shotgun (WGS) entry which is preliminary data.</text>
</comment>
<protein>
    <recommendedName>
        <fullName evidence="2">Gag-Pol polyprotein</fullName>
    </recommendedName>
</protein>
<proteinExistence type="predicted"/>
<gene>
    <name evidence="1" type="ORF">Tci_501765</name>
</gene>
<evidence type="ECO:0008006" key="2">
    <source>
        <dbReference type="Google" id="ProtNLM"/>
    </source>
</evidence>
<dbReference type="Pfam" id="PF14223">
    <property type="entry name" value="Retrotran_gag_2"/>
    <property type="match status" value="1"/>
</dbReference>
<reference evidence="1" key="1">
    <citation type="journal article" date="2019" name="Sci. Rep.">
        <title>Draft genome of Tanacetum cinerariifolium, the natural source of mosquito coil.</title>
        <authorList>
            <person name="Yamashiro T."/>
            <person name="Shiraishi A."/>
            <person name="Satake H."/>
            <person name="Nakayama K."/>
        </authorList>
    </citation>
    <scope>NUCLEOTIDE SEQUENCE</scope>
</reference>
<name>A0A699I7B6_TANCI</name>
<dbReference type="AlphaFoldDB" id="A0A699I7B6"/>